<comment type="similarity">
    <text evidence="1 3">Belongs to the acetaldehyde dehydrogenase family.</text>
</comment>
<dbReference type="NCBIfam" id="NF006157">
    <property type="entry name" value="PRK08300.1"/>
    <property type="match status" value="1"/>
</dbReference>
<keyword evidence="2 3" id="KW-0520">NAD</keyword>
<reference evidence="5" key="1">
    <citation type="submission" date="2022-02" db="EMBL/GenBank/DDBJ databases">
        <title>Halalkalibacter sp. nov. isolated from Lonar Lake, India.</title>
        <authorList>
            <person name="Joshi A."/>
            <person name="Thite S."/>
            <person name="Lodha T."/>
        </authorList>
    </citation>
    <scope>NUCLEOTIDE SEQUENCE</scope>
    <source>
        <strain evidence="5">MEB205</strain>
    </source>
</reference>
<dbReference type="SMART" id="SM00859">
    <property type="entry name" value="Semialdhyde_dh"/>
    <property type="match status" value="1"/>
</dbReference>
<dbReference type="NCBIfam" id="TIGR03215">
    <property type="entry name" value="ac_ald_DH_ac"/>
    <property type="match status" value="1"/>
</dbReference>
<dbReference type="PIRSF" id="PIRSF015689">
    <property type="entry name" value="Actaldh_dh_actl"/>
    <property type="match status" value="1"/>
</dbReference>
<feature type="binding site" evidence="3">
    <location>
        <begin position="158"/>
        <end position="166"/>
    </location>
    <ligand>
        <name>NAD(+)</name>
        <dbReference type="ChEBI" id="CHEBI:57540"/>
    </ligand>
</feature>
<dbReference type="Gene3D" id="3.40.50.720">
    <property type="entry name" value="NAD(P)-binding Rossmann-like Domain"/>
    <property type="match status" value="1"/>
</dbReference>
<evidence type="ECO:0000256" key="3">
    <source>
        <dbReference type="HAMAP-Rule" id="MF_01657"/>
    </source>
</evidence>
<evidence type="ECO:0000313" key="6">
    <source>
        <dbReference type="Proteomes" id="UP001139150"/>
    </source>
</evidence>
<dbReference type="AlphaFoldDB" id="A0A9X2CUT7"/>
<name>A0A9X2CUT7_9BACI</name>
<dbReference type="GO" id="GO:0008774">
    <property type="term" value="F:acetaldehyde dehydrogenase (acetylating) activity"/>
    <property type="evidence" value="ECO:0007669"/>
    <property type="project" value="UniProtKB-UniRule"/>
</dbReference>
<evidence type="ECO:0000256" key="2">
    <source>
        <dbReference type="ARBA" id="ARBA00023027"/>
    </source>
</evidence>
<dbReference type="EC" id="1.2.1.10" evidence="3"/>
<dbReference type="EMBL" id="JAKRYL010000017">
    <property type="protein sequence ID" value="MCL7748647.1"/>
    <property type="molecule type" value="Genomic_DNA"/>
</dbReference>
<feature type="binding site" evidence="3">
    <location>
        <position position="270"/>
    </location>
    <ligand>
        <name>NAD(+)</name>
        <dbReference type="ChEBI" id="CHEBI:57540"/>
    </ligand>
</feature>
<organism evidence="5 6">
    <name type="scientific">Halalkalibacter alkaliphilus</name>
    <dbReference type="NCBI Taxonomy" id="2917993"/>
    <lineage>
        <taxon>Bacteria</taxon>
        <taxon>Bacillati</taxon>
        <taxon>Bacillota</taxon>
        <taxon>Bacilli</taxon>
        <taxon>Bacillales</taxon>
        <taxon>Bacillaceae</taxon>
        <taxon>Halalkalibacter</taxon>
    </lineage>
</organism>
<dbReference type="InterPro" id="IPR015426">
    <property type="entry name" value="Acetylaldehyde_DH_C"/>
</dbReference>
<evidence type="ECO:0000313" key="5">
    <source>
        <dbReference type="EMBL" id="MCL7748647.1"/>
    </source>
</evidence>
<dbReference type="Proteomes" id="UP001139150">
    <property type="component" value="Unassembled WGS sequence"/>
</dbReference>
<proteinExistence type="inferred from homology"/>
<dbReference type="SUPFAM" id="SSF55347">
    <property type="entry name" value="Glyceraldehyde-3-phosphate dehydrogenase-like, C-terminal domain"/>
    <property type="match status" value="1"/>
</dbReference>
<keyword evidence="6" id="KW-1185">Reference proteome</keyword>
<keyword evidence="3 5" id="KW-0560">Oxidoreductase</keyword>
<evidence type="ECO:0000259" key="4">
    <source>
        <dbReference type="SMART" id="SM00859"/>
    </source>
</evidence>
<evidence type="ECO:0000256" key="1">
    <source>
        <dbReference type="ARBA" id="ARBA00009244"/>
    </source>
</evidence>
<accession>A0A9X2CUT7</accession>
<dbReference type="GO" id="GO:0051287">
    <property type="term" value="F:NAD binding"/>
    <property type="evidence" value="ECO:0007669"/>
    <property type="project" value="UniProtKB-UniRule"/>
</dbReference>
<comment type="catalytic activity">
    <reaction evidence="3">
        <text>acetaldehyde + NAD(+) + CoA = acetyl-CoA + NADH + H(+)</text>
        <dbReference type="Rhea" id="RHEA:23288"/>
        <dbReference type="ChEBI" id="CHEBI:15343"/>
        <dbReference type="ChEBI" id="CHEBI:15378"/>
        <dbReference type="ChEBI" id="CHEBI:57287"/>
        <dbReference type="ChEBI" id="CHEBI:57288"/>
        <dbReference type="ChEBI" id="CHEBI:57540"/>
        <dbReference type="ChEBI" id="CHEBI:57945"/>
        <dbReference type="EC" id="1.2.1.10"/>
    </reaction>
</comment>
<feature type="binding site" evidence="3">
    <location>
        <begin position="11"/>
        <end position="14"/>
    </location>
    <ligand>
        <name>NAD(+)</name>
        <dbReference type="ChEBI" id="CHEBI:57540"/>
    </ligand>
</feature>
<comment type="caution">
    <text evidence="5">The sequence shown here is derived from an EMBL/GenBank/DDBJ whole genome shotgun (WGS) entry which is preliminary data.</text>
</comment>
<dbReference type="SUPFAM" id="SSF51735">
    <property type="entry name" value="NAD(P)-binding Rossmann-fold domains"/>
    <property type="match status" value="1"/>
</dbReference>
<dbReference type="InterPro" id="IPR000534">
    <property type="entry name" value="Semialdehyde_DH_NAD-bd"/>
</dbReference>
<dbReference type="Gene3D" id="3.30.360.10">
    <property type="entry name" value="Dihydrodipicolinate Reductase, domain 2"/>
    <property type="match status" value="1"/>
</dbReference>
<dbReference type="CDD" id="cd23933">
    <property type="entry name" value="ALDH_C"/>
    <property type="match status" value="1"/>
</dbReference>
<protein>
    <recommendedName>
        <fullName evidence="3">Acetaldehyde dehydrogenase</fullName>
        <ecNumber evidence="3">1.2.1.10</ecNumber>
    </recommendedName>
    <alternativeName>
        <fullName evidence="3">Acetaldehyde dehydrogenase [acetylating]</fullName>
    </alternativeName>
</protein>
<dbReference type="InterPro" id="IPR036291">
    <property type="entry name" value="NAD(P)-bd_dom_sf"/>
</dbReference>
<dbReference type="Pfam" id="PF09290">
    <property type="entry name" value="AcetDehyd-dimer"/>
    <property type="match status" value="1"/>
</dbReference>
<sequence length="295" mass="31801">MDKIKVAIIGTGNIGTDLMLKIERSKTLELTSLIGIDPYSDGVKRAKERGYQTFTNGLEEFLETNSELADIFFDATSAKAHVRHAKLLKEAGKQVLDLTPAARGPFVVPPVNLDSNLDVPNINLITCGGQATIPMVHAVNRVAPVEYAEIVATISSKSAGPGTRANIDEFTQTTKRGIEEIGGAKRGKAIIILNPAEPPILMRDTVYAVVEPGKMDEAAITKSIQEMADSVQSYVPGYRLRTEPIFDGNRVTIFIEVEGAGDYLPSYSGNLDIMTAASVKVAEELAKNKLNSAII</sequence>
<dbReference type="HAMAP" id="MF_01657">
    <property type="entry name" value="Ac_ald_DH_ac"/>
    <property type="match status" value="1"/>
</dbReference>
<feature type="active site" description="Acyl-thioester intermediate" evidence="3">
    <location>
        <position position="127"/>
    </location>
</feature>
<gene>
    <name evidence="5" type="ORF">MF646_16090</name>
</gene>
<feature type="domain" description="Semialdehyde dehydrogenase NAD-binding" evidence="4">
    <location>
        <begin position="5"/>
        <end position="119"/>
    </location>
</feature>
<keyword evidence="3" id="KW-0058">Aromatic hydrocarbons catabolism</keyword>
<dbReference type="Pfam" id="PF01118">
    <property type="entry name" value="Semialdhyde_dh"/>
    <property type="match status" value="1"/>
</dbReference>
<dbReference type="RefSeq" id="WP_250097533.1">
    <property type="nucleotide sequence ID" value="NZ_JAKRYL010000017.1"/>
</dbReference>
<dbReference type="InterPro" id="IPR003361">
    <property type="entry name" value="Acetaldehyde_dehydrogenase"/>
</dbReference>